<evidence type="ECO:0000259" key="1">
    <source>
        <dbReference type="Pfam" id="PF04937"/>
    </source>
</evidence>
<evidence type="ECO:0000313" key="3">
    <source>
        <dbReference type="Proteomes" id="UP001497392"/>
    </source>
</evidence>
<sequence length="398" mass="43789">MLELSLATPKGAHFLRIVECTGFTNDEISIYDELAQIIEEIGPQQIVAVVIAGLSTFDGIRSLLAETYPHIYTLPCTSHALGLALQRVGELAPFKAAIHAERELIGLFNGNALDCSLAEDSPLSQMKPGGTRVDGDYISCARLLACKSAAREAVLSPEWAQRAQESAAPDIFEIVKLLALNEKFWAIVRLFCRLVKPMVHLMRLAESNMPSIGKVYPMCLQIDRHIKRIGLNQDLLASTLGIFREQWNLLHTPLHAAAYVLEPQFKSAALGRGVQSQLGQVLQKMAPDEHLTALAGFSRYVNSEGVFSNAELMQLTEDGHKCRIPTYQFWDLEGYEVPVLAGIAQKVTAVACSAGSRQAQSSQNRLSPGRSRELLYVQRNTHLIESMRAPKKAAQLTG</sequence>
<dbReference type="SUPFAM" id="SSF53098">
    <property type="entry name" value="Ribonuclease H-like"/>
    <property type="match status" value="1"/>
</dbReference>
<accession>A0ABP1G0W0</accession>
<dbReference type="PANTHER" id="PTHR32166:SF123">
    <property type="entry name" value="BED-TYPE DOMAIN-CONTAINING PROTEIN"/>
    <property type="match status" value="1"/>
</dbReference>
<protein>
    <submittedName>
        <fullName evidence="2">G8644 protein</fullName>
    </submittedName>
</protein>
<dbReference type="PANTHER" id="PTHR32166">
    <property type="entry name" value="OSJNBA0013A04.12 PROTEIN"/>
    <property type="match status" value="1"/>
</dbReference>
<organism evidence="2 3">
    <name type="scientific">Coccomyxa viridis</name>
    <dbReference type="NCBI Taxonomy" id="1274662"/>
    <lineage>
        <taxon>Eukaryota</taxon>
        <taxon>Viridiplantae</taxon>
        <taxon>Chlorophyta</taxon>
        <taxon>core chlorophytes</taxon>
        <taxon>Trebouxiophyceae</taxon>
        <taxon>Trebouxiophyceae incertae sedis</taxon>
        <taxon>Coccomyxaceae</taxon>
        <taxon>Coccomyxa</taxon>
    </lineage>
</organism>
<dbReference type="Proteomes" id="UP001497392">
    <property type="component" value="Unassembled WGS sequence"/>
</dbReference>
<evidence type="ECO:0000313" key="2">
    <source>
        <dbReference type="EMBL" id="CAL5225860.1"/>
    </source>
</evidence>
<dbReference type="InterPro" id="IPR007021">
    <property type="entry name" value="DUF659"/>
</dbReference>
<gene>
    <name evidence="2" type="primary">g8644</name>
    <name evidence="2" type="ORF">VP750_LOCUS7766</name>
</gene>
<proteinExistence type="predicted"/>
<dbReference type="InterPro" id="IPR012337">
    <property type="entry name" value="RNaseH-like_sf"/>
</dbReference>
<name>A0ABP1G0W0_9CHLO</name>
<comment type="caution">
    <text evidence="2">The sequence shown here is derived from an EMBL/GenBank/DDBJ whole genome shotgun (WGS) entry which is preliminary data.</text>
</comment>
<feature type="domain" description="DUF659" evidence="1">
    <location>
        <begin position="3"/>
        <end position="100"/>
    </location>
</feature>
<keyword evidence="3" id="KW-1185">Reference proteome</keyword>
<dbReference type="Pfam" id="PF04937">
    <property type="entry name" value="DUF659"/>
    <property type="match status" value="1"/>
</dbReference>
<reference evidence="2 3" key="1">
    <citation type="submission" date="2024-06" db="EMBL/GenBank/DDBJ databases">
        <authorList>
            <person name="Kraege A."/>
            <person name="Thomma B."/>
        </authorList>
    </citation>
    <scope>NUCLEOTIDE SEQUENCE [LARGE SCALE GENOMIC DNA]</scope>
</reference>
<dbReference type="EMBL" id="CAXHTA020000015">
    <property type="protein sequence ID" value="CAL5225860.1"/>
    <property type="molecule type" value="Genomic_DNA"/>
</dbReference>